<accession>A0ABT0FN25</accession>
<dbReference type="Gene3D" id="3.20.20.70">
    <property type="entry name" value="Aldolase class I"/>
    <property type="match status" value="1"/>
</dbReference>
<name>A0ABT0FN25_9ACTN</name>
<evidence type="ECO:0000313" key="3">
    <source>
        <dbReference type="Proteomes" id="UP001317259"/>
    </source>
</evidence>
<proteinExistence type="predicted"/>
<organism evidence="2 3">
    <name type="scientific">Actinomadura luzonensis</name>
    <dbReference type="NCBI Taxonomy" id="2805427"/>
    <lineage>
        <taxon>Bacteria</taxon>
        <taxon>Bacillati</taxon>
        <taxon>Actinomycetota</taxon>
        <taxon>Actinomycetes</taxon>
        <taxon>Streptosporangiales</taxon>
        <taxon>Thermomonosporaceae</taxon>
        <taxon>Actinomadura</taxon>
    </lineage>
</organism>
<dbReference type="EMBL" id="JAKRKC020000001">
    <property type="protein sequence ID" value="MCK2213739.1"/>
    <property type="molecule type" value="Genomic_DNA"/>
</dbReference>
<reference evidence="2 3" key="1">
    <citation type="submission" date="2022-04" db="EMBL/GenBank/DDBJ databases">
        <title>Genome draft of Actinomadura sp. ATCC 31491.</title>
        <authorList>
            <person name="Shi X."/>
            <person name="Du Y."/>
        </authorList>
    </citation>
    <scope>NUCLEOTIDE SEQUENCE [LARGE SCALE GENOMIC DNA]</scope>
    <source>
        <strain evidence="2 3">ATCC 31491</strain>
    </source>
</reference>
<evidence type="ECO:0000256" key="1">
    <source>
        <dbReference type="ARBA" id="ARBA00023270"/>
    </source>
</evidence>
<evidence type="ECO:0000313" key="2">
    <source>
        <dbReference type="EMBL" id="MCK2213739.1"/>
    </source>
</evidence>
<dbReference type="RefSeq" id="WP_242371801.1">
    <property type="nucleotide sequence ID" value="NZ_JAKRKC020000001.1"/>
</dbReference>
<evidence type="ECO:0008006" key="4">
    <source>
        <dbReference type="Google" id="ProtNLM"/>
    </source>
</evidence>
<dbReference type="PROSITE" id="PS01054">
    <property type="entry name" value="TRANSALDOLASE_1"/>
    <property type="match status" value="1"/>
</dbReference>
<sequence length="224" mass="23984">MKLFLDSADPAEIEQALERGLIEGVTTNPSVLRAATGTSSMTQLKKIARLLGDHPPHLPFSVQVMADSPEETVRQALSVADELAYKSLVIKVSCGWEALRAVHRLARDGFQVNVTACMTTAQGLLAAAAGARYVSFFAGKMSDAGMDPRTVVAQSVPLLEKHGVEVILGSLRRSYDVTELALAGAHVVTVPWRFLRPLAEHPKTAEAIDLFAADFQPLVAGQPG</sequence>
<gene>
    <name evidence="2" type="ORF">MF672_008055</name>
</gene>
<dbReference type="SUPFAM" id="SSF51569">
    <property type="entry name" value="Aldolase"/>
    <property type="match status" value="1"/>
</dbReference>
<keyword evidence="3" id="KW-1185">Reference proteome</keyword>
<keyword evidence="1" id="KW-0704">Schiff base</keyword>
<dbReference type="InterPro" id="IPR001585">
    <property type="entry name" value="TAL/FSA"/>
</dbReference>
<dbReference type="PANTHER" id="PTHR10683">
    <property type="entry name" value="TRANSALDOLASE"/>
    <property type="match status" value="1"/>
</dbReference>
<dbReference type="Proteomes" id="UP001317259">
    <property type="component" value="Unassembled WGS sequence"/>
</dbReference>
<comment type="caution">
    <text evidence="2">The sequence shown here is derived from an EMBL/GenBank/DDBJ whole genome shotgun (WGS) entry which is preliminary data.</text>
</comment>
<protein>
    <recommendedName>
        <fullName evidence="4">Transaldolase</fullName>
    </recommendedName>
</protein>
<dbReference type="InterPro" id="IPR018225">
    <property type="entry name" value="Transaldolase_AS"/>
</dbReference>
<dbReference type="InterPro" id="IPR013785">
    <property type="entry name" value="Aldolase_TIM"/>
</dbReference>
<dbReference type="Pfam" id="PF00923">
    <property type="entry name" value="TAL_FSA"/>
    <property type="match status" value="1"/>
</dbReference>
<dbReference type="PANTHER" id="PTHR10683:SF40">
    <property type="entry name" value="FRUCTOSE-6-PHOSPHATE ALDOLASE 1-RELATED"/>
    <property type="match status" value="1"/>
</dbReference>